<accession>A0A9R1UQC8</accession>
<dbReference type="Proteomes" id="UP000235145">
    <property type="component" value="Unassembled WGS sequence"/>
</dbReference>
<evidence type="ECO:0000313" key="3">
    <source>
        <dbReference type="Proteomes" id="UP000235145"/>
    </source>
</evidence>
<feature type="compositionally biased region" description="Basic residues" evidence="1">
    <location>
        <begin position="57"/>
        <end position="80"/>
    </location>
</feature>
<protein>
    <submittedName>
        <fullName evidence="2">Uncharacterized protein</fullName>
    </submittedName>
</protein>
<sequence>MPPLWKDFSRRMMHKSEDYSLDDLMKHLRIEDETRIRDKHGKVGSSVHPVSDGGFGHKTKSRGQKKRNLGPKKQSFKKRSLYGDLRHYARE</sequence>
<evidence type="ECO:0000313" key="2">
    <source>
        <dbReference type="EMBL" id="KAJ0191073.1"/>
    </source>
</evidence>
<dbReference type="EMBL" id="NBSK02000008">
    <property type="protein sequence ID" value="KAJ0191073.1"/>
    <property type="molecule type" value="Genomic_DNA"/>
</dbReference>
<gene>
    <name evidence="2" type="ORF">LSAT_V11C800452390</name>
</gene>
<organism evidence="2 3">
    <name type="scientific">Lactuca sativa</name>
    <name type="common">Garden lettuce</name>
    <dbReference type="NCBI Taxonomy" id="4236"/>
    <lineage>
        <taxon>Eukaryota</taxon>
        <taxon>Viridiplantae</taxon>
        <taxon>Streptophyta</taxon>
        <taxon>Embryophyta</taxon>
        <taxon>Tracheophyta</taxon>
        <taxon>Spermatophyta</taxon>
        <taxon>Magnoliopsida</taxon>
        <taxon>eudicotyledons</taxon>
        <taxon>Gunneridae</taxon>
        <taxon>Pentapetalae</taxon>
        <taxon>asterids</taxon>
        <taxon>campanulids</taxon>
        <taxon>Asterales</taxon>
        <taxon>Asteraceae</taxon>
        <taxon>Cichorioideae</taxon>
        <taxon>Cichorieae</taxon>
        <taxon>Lactucinae</taxon>
        <taxon>Lactuca</taxon>
    </lineage>
</organism>
<reference evidence="2 3" key="1">
    <citation type="journal article" date="2017" name="Nat. Commun.">
        <title>Genome assembly with in vitro proximity ligation data and whole-genome triplication in lettuce.</title>
        <authorList>
            <person name="Reyes-Chin-Wo S."/>
            <person name="Wang Z."/>
            <person name="Yang X."/>
            <person name="Kozik A."/>
            <person name="Arikit S."/>
            <person name="Song C."/>
            <person name="Xia L."/>
            <person name="Froenicke L."/>
            <person name="Lavelle D.O."/>
            <person name="Truco M.J."/>
            <person name="Xia R."/>
            <person name="Zhu S."/>
            <person name="Xu C."/>
            <person name="Xu H."/>
            <person name="Xu X."/>
            <person name="Cox K."/>
            <person name="Korf I."/>
            <person name="Meyers B.C."/>
            <person name="Michelmore R.W."/>
        </authorList>
    </citation>
    <scope>NUCLEOTIDE SEQUENCE [LARGE SCALE GENOMIC DNA]</scope>
    <source>
        <strain evidence="3">cv. Salinas</strain>
        <tissue evidence="2">Seedlings</tissue>
    </source>
</reference>
<feature type="region of interest" description="Disordered" evidence="1">
    <location>
        <begin position="36"/>
        <end position="91"/>
    </location>
</feature>
<comment type="caution">
    <text evidence="2">The sequence shown here is derived from an EMBL/GenBank/DDBJ whole genome shotgun (WGS) entry which is preliminary data.</text>
</comment>
<name>A0A9R1UQC8_LACSA</name>
<proteinExistence type="predicted"/>
<keyword evidence="3" id="KW-1185">Reference proteome</keyword>
<evidence type="ECO:0000256" key="1">
    <source>
        <dbReference type="SAM" id="MobiDB-lite"/>
    </source>
</evidence>
<dbReference type="AlphaFoldDB" id="A0A9R1UQC8"/>